<dbReference type="Proteomes" id="UP001465755">
    <property type="component" value="Unassembled WGS sequence"/>
</dbReference>
<evidence type="ECO:0000313" key="8">
    <source>
        <dbReference type="Proteomes" id="UP001465755"/>
    </source>
</evidence>
<proteinExistence type="predicted"/>
<dbReference type="AlphaFoldDB" id="A0AAW1PQU5"/>
<dbReference type="SUPFAM" id="SSF144232">
    <property type="entry name" value="HIT/MYND zinc finger-like"/>
    <property type="match status" value="1"/>
</dbReference>
<organism evidence="7 8">
    <name type="scientific">Symbiochloris irregularis</name>
    <dbReference type="NCBI Taxonomy" id="706552"/>
    <lineage>
        <taxon>Eukaryota</taxon>
        <taxon>Viridiplantae</taxon>
        <taxon>Chlorophyta</taxon>
        <taxon>core chlorophytes</taxon>
        <taxon>Trebouxiophyceae</taxon>
        <taxon>Trebouxiales</taxon>
        <taxon>Trebouxiaceae</taxon>
        <taxon>Symbiochloris</taxon>
    </lineage>
</organism>
<feature type="region of interest" description="Disordered" evidence="5">
    <location>
        <begin position="244"/>
        <end position="267"/>
    </location>
</feature>
<keyword evidence="1" id="KW-0479">Metal-binding</keyword>
<feature type="compositionally biased region" description="Basic residues" evidence="5">
    <location>
        <begin position="1"/>
        <end position="10"/>
    </location>
</feature>
<protein>
    <recommendedName>
        <fullName evidence="6">MYND-type domain-containing protein</fullName>
    </recommendedName>
</protein>
<dbReference type="GO" id="GO:0008270">
    <property type="term" value="F:zinc ion binding"/>
    <property type="evidence" value="ECO:0007669"/>
    <property type="project" value="UniProtKB-KW"/>
</dbReference>
<dbReference type="EMBL" id="JALJOQ010000012">
    <property type="protein sequence ID" value="KAK9810988.1"/>
    <property type="molecule type" value="Genomic_DNA"/>
</dbReference>
<name>A0AAW1PQU5_9CHLO</name>
<accession>A0AAW1PQU5</accession>
<evidence type="ECO:0000256" key="2">
    <source>
        <dbReference type="ARBA" id="ARBA00022771"/>
    </source>
</evidence>
<evidence type="ECO:0000313" key="7">
    <source>
        <dbReference type="EMBL" id="KAK9810988.1"/>
    </source>
</evidence>
<sequence>MARKRGKRRGSQQQSSFSPESVEEHKQRTFLLDMRLNAINFEMGSPEATKRLFNRAIAKAQGLSSHTSGIDPSKLMPRTEPDKGFVEGFLTACTPGERLSSSLPAGEDDAYLQYRMLLGWLADQWVDNGRCGLILAVKGAGLCAVFIIKGSRETQKGVPLLEVQFLSVDYGCTKEEAPAIKQHMQAGRLMHSDVEPRTIWLVTAVLCSLPASAHCSRCQDVRYCSRTCQAVHWPQHKASCRADTAAQDSSSDDDLSDAASSYETLDSDDEAGKQALTQCPFLTVHLRDGLVDAGIVKDAAGRPSFSAALQPHLKTLNKKCDGLDRPPLPNVYGRDRFLVYLAPGCKGPHEVTFNKCLSDHWISDS</sequence>
<dbReference type="Pfam" id="PF01753">
    <property type="entry name" value="zf-MYND"/>
    <property type="match status" value="1"/>
</dbReference>
<dbReference type="InterPro" id="IPR002893">
    <property type="entry name" value="Znf_MYND"/>
</dbReference>
<reference evidence="7 8" key="1">
    <citation type="journal article" date="2024" name="Nat. Commun.">
        <title>Phylogenomics reveals the evolutionary origins of lichenization in chlorophyte algae.</title>
        <authorList>
            <person name="Puginier C."/>
            <person name="Libourel C."/>
            <person name="Otte J."/>
            <person name="Skaloud P."/>
            <person name="Haon M."/>
            <person name="Grisel S."/>
            <person name="Petersen M."/>
            <person name="Berrin J.G."/>
            <person name="Delaux P.M."/>
            <person name="Dal Grande F."/>
            <person name="Keller J."/>
        </authorList>
    </citation>
    <scope>NUCLEOTIDE SEQUENCE [LARGE SCALE GENOMIC DNA]</scope>
    <source>
        <strain evidence="7 8">SAG 2036</strain>
    </source>
</reference>
<gene>
    <name evidence="7" type="ORF">WJX73_003770</name>
</gene>
<keyword evidence="2 4" id="KW-0863">Zinc-finger</keyword>
<evidence type="ECO:0000259" key="6">
    <source>
        <dbReference type="PROSITE" id="PS50865"/>
    </source>
</evidence>
<evidence type="ECO:0000256" key="5">
    <source>
        <dbReference type="SAM" id="MobiDB-lite"/>
    </source>
</evidence>
<feature type="domain" description="MYND-type" evidence="6">
    <location>
        <begin position="204"/>
        <end position="240"/>
    </location>
</feature>
<keyword evidence="8" id="KW-1185">Reference proteome</keyword>
<evidence type="ECO:0000256" key="1">
    <source>
        <dbReference type="ARBA" id="ARBA00022723"/>
    </source>
</evidence>
<feature type="region of interest" description="Disordered" evidence="5">
    <location>
        <begin position="1"/>
        <end position="24"/>
    </location>
</feature>
<dbReference type="Gene3D" id="6.10.140.2220">
    <property type="match status" value="1"/>
</dbReference>
<evidence type="ECO:0000256" key="3">
    <source>
        <dbReference type="ARBA" id="ARBA00022833"/>
    </source>
</evidence>
<dbReference type="PROSITE" id="PS50865">
    <property type="entry name" value="ZF_MYND_2"/>
    <property type="match status" value="1"/>
</dbReference>
<keyword evidence="3" id="KW-0862">Zinc</keyword>
<comment type="caution">
    <text evidence="7">The sequence shown here is derived from an EMBL/GenBank/DDBJ whole genome shotgun (WGS) entry which is preliminary data.</text>
</comment>
<evidence type="ECO:0000256" key="4">
    <source>
        <dbReference type="PROSITE-ProRule" id="PRU00134"/>
    </source>
</evidence>